<dbReference type="Pfam" id="PF04149">
    <property type="entry name" value="DUF397"/>
    <property type="match status" value="2"/>
</dbReference>
<evidence type="ECO:0000259" key="1">
    <source>
        <dbReference type="Pfam" id="PF04149"/>
    </source>
</evidence>
<proteinExistence type="predicted"/>
<sequence length="83" mass="9096">MSRDIRELVWFKSSYSGSEGGDCVEVALDWRKSSYSGGEGGQCVEVATRPDTVHVRDSKNTTGPILTVAPDAWAEFVVFAARR</sequence>
<feature type="domain" description="DUF397" evidence="1">
    <location>
        <begin position="29"/>
        <end position="77"/>
    </location>
</feature>
<gene>
    <name evidence="2" type="ORF">GCM10010246_31780</name>
</gene>
<reference evidence="3" key="1">
    <citation type="journal article" date="2019" name="Int. J. Syst. Evol. Microbiol.">
        <title>The Global Catalogue of Microorganisms (GCM) 10K type strain sequencing project: providing services to taxonomists for standard genome sequencing and annotation.</title>
        <authorList>
            <consortium name="The Broad Institute Genomics Platform"/>
            <consortium name="The Broad Institute Genome Sequencing Center for Infectious Disease"/>
            <person name="Wu L."/>
            <person name="Ma J."/>
        </authorList>
    </citation>
    <scope>NUCLEOTIDE SEQUENCE [LARGE SCALE GENOMIC DNA]</scope>
    <source>
        <strain evidence="3">JCM 4316</strain>
    </source>
</reference>
<dbReference type="RefSeq" id="WP_346175111.1">
    <property type="nucleotide sequence ID" value="NZ_BAAASD010000011.1"/>
</dbReference>
<protein>
    <submittedName>
        <fullName evidence="2">DUF397 domain-containing protein</fullName>
    </submittedName>
</protein>
<accession>A0ABP5T667</accession>
<keyword evidence="3" id="KW-1185">Reference proteome</keyword>
<evidence type="ECO:0000313" key="2">
    <source>
        <dbReference type="EMBL" id="GAA2343791.1"/>
    </source>
</evidence>
<comment type="caution">
    <text evidence="2">The sequence shown here is derived from an EMBL/GenBank/DDBJ whole genome shotgun (WGS) entry which is preliminary data.</text>
</comment>
<name>A0ABP5T667_9ACTN</name>
<feature type="domain" description="DUF397" evidence="1">
    <location>
        <begin position="8"/>
        <end position="27"/>
    </location>
</feature>
<evidence type="ECO:0000313" key="3">
    <source>
        <dbReference type="Proteomes" id="UP001500253"/>
    </source>
</evidence>
<dbReference type="InterPro" id="IPR007278">
    <property type="entry name" value="DUF397"/>
</dbReference>
<organism evidence="2 3">
    <name type="scientific">Streptomyces cuspidosporus</name>
    <dbReference type="NCBI Taxonomy" id="66882"/>
    <lineage>
        <taxon>Bacteria</taxon>
        <taxon>Bacillati</taxon>
        <taxon>Actinomycetota</taxon>
        <taxon>Actinomycetes</taxon>
        <taxon>Kitasatosporales</taxon>
        <taxon>Streptomycetaceae</taxon>
        <taxon>Streptomyces</taxon>
    </lineage>
</organism>
<dbReference type="Proteomes" id="UP001500253">
    <property type="component" value="Unassembled WGS sequence"/>
</dbReference>
<dbReference type="EMBL" id="BAAASD010000011">
    <property type="protein sequence ID" value="GAA2343791.1"/>
    <property type="molecule type" value="Genomic_DNA"/>
</dbReference>